<dbReference type="AlphaFoldDB" id="A0A250KUX1"/>
<dbReference type="PANTHER" id="PTHR30273">
    <property type="entry name" value="PERIPLASMIC SIGNAL SENSOR AND SIGMA FACTOR ACTIVATOR FECR-RELATED"/>
    <property type="match status" value="1"/>
</dbReference>
<dbReference type="InterPro" id="IPR006860">
    <property type="entry name" value="FecR"/>
</dbReference>
<dbReference type="Pfam" id="PF16344">
    <property type="entry name" value="FecR_C"/>
    <property type="match status" value="1"/>
</dbReference>
<name>A0A250KUX1_9GAMM</name>
<dbReference type="PANTHER" id="PTHR30273:SF2">
    <property type="entry name" value="PROTEIN FECR"/>
    <property type="match status" value="1"/>
</dbReference>
<keyword evidence="1" id="KW-0812">Transmembrane</keyword>
<gene>
    <name evidence="5" type="ORF">sS8_2826</name>
</gene>
<evidence type="ECO:0000259" key="4">
    <source>
        <dbReference type="Pfam" id="PF16344"/>
    </source>
</evidence>
<dbReference type="Gene3D" id="2.60.120.1440">
    <property type="match status" value="1"/>
</dbReference>
<keyword evidence="6" id="KW-1185">Reference proteome</keyword>
<dbReference type="InterPro" id="IPR012373">
    <property type="entry name" value="Ferrdict_sens_TM"/>
</dbReference>
<dbReference type="OrthoDB" id="9771237at2"/>
<dbReference type="GO" id="GO:0016989">
    <property type="term" value="F:sigma factor antagonist activity"/>
    <property type="evidence" value="ECO:0007669"/>
    <property type="project" value="TreeGrafter"/>
</dbReference>
<sequence length="324" mass="36524">MTSFLDSRISEELRYQAIEWAIRCSDGGSEDERRALAAWLEEDPAHRAAYAEIAACLEWLDSFRGADLPARREAARYRPSRHRRRAQRWVGLALAAALVLALGLTAFSPDGWYGSRDRYVAARGDLQTIDLADGSRLELNTDSEVEVRFNRWQRSVTLVRGEAYFRVAHDAERPFVVIAGNGRSVDIGTEFDIYMRPDRVLVAVHEGRVRVDARQSRELGPSETLAYNRAGEFVPVGSDESVDTVTAWRRGKLVFNNRRLDEVLAEIGRYHDIRLRLTDASLGRLTVSGTFFINRLDTSLEIIAHSLGVALTRPRPGEVVLGKR</sequence>
<dbReference type="InterPro" id="IPR032508">
    <property type="entry name" value="FecR_C"/>
</dbReference>
<keyword evidence="1" id="KW-1133">Transmembrane helix</keyword>
<dbReference type="KEGG" id="mmai:sS8_2826"/>
<keyword evidence="1" id="KW-0472">Membrane</keyword>
<feature type="domain" description="FecR N-terminal" evidence="3">
    <location>
        <begin position="16"/>
        <end position="54"/>
    </location>
</feature>
<dbReference type="RefSeq" id="WP_119630115.1">
    <property type="nucleotide sequence ID" value="NZ_AP017928.1"/>
</dbReference>
<dbReference type="PIRSF" id="PIRSF018266">
    <property type="entry name" value="FecR"/>
    <property type="match status" value="1"/>
</dbReference>
<dbReference type="Gene3D" id="3.55.50.30">
    <property type="match status" value="1"/>
</dbReference>
<dbReference type="Pfam" id="PF04773">
    <property type="entry name" value="FecR"/>
    <property type="match status" value="1"/>
</dbReference>
<proteinExistence type="predicted"/>
<evidence type="ECO:0000313" key="5">
    <source>
        <dbReference type="EMBL" id="BBA34771.1"/>
    </source>
</evidence>
<evidence type="ECO:0000259" key="2">
    <source>
        <dbReference type="Pfam" id="PF04773"/>
    </source>
</evidence>
<feature type="domain" description="FecR protein" evidence="2">
    <location>
        <begin position="117"/>
        <end position="210"/>
    </location>
</feature>
<dbReference type="InterPro" id="IPR032623">
    <property type="entry name" value="FecR_N"/>
</dbReference>
<organism evidence="5 6">
    <name type="scientific">Methylocaldum marinum</name>
    <dbReference type="NCBI Taxonomy" id="1432792"/>
    <lineage>
        <taxon>Bacteria</taxon>
        <taxon>Pseudomonadati</taxon>
        <taxon>Pseudomonadota</taxon>
        <taxon>Gammaproteobacteria</taxon>
        <taxon>Methylococcales</taxon>
        <taxon>Methylococcaceae</taxon>
        <taxon>Methylocaldum</taxon>
    </lineage>
</organism>
<dbReference type="Pfam" id="PF16220">
    <property type="entry name" value="DUF4880"/>
    <property type="match status" value="1"/>
</dbReference>
<protein>
    <submittedName>
        <fullName evidence="5">Anti-FecI sigma factor, FecR</fullName>
    </submittedName>
</protein>
<feature type="transmembrane region" description="Helical" evidence="1">
    <location>
        <begin position="89"/>
        <end position="108"/>
    </location>
</feature>
<evidence type="ECO:0000256" key="1">
    <source>
        <dbReference type="SAM" id="Phobius"/>
    </source>
</evidence>
<evidence type="ECO:0000259" key="3">
    <source>
        <dbReference type="Pfam" id="PF16220"/>
    </source>
</evidence>
<accession>A0A250KUX1</accession>
<dbReference type="Proteomes" id="UP000266313">
    <property type="component" value="Chromosome"/>
</dbReference>
<feature type="domain" description="Protein FecR C-terminal" evidence="4">
    <location>
        <begin position="252"/>
        <end position="309"/>
    </location>
</feature>
<reference evidence="5 6" key="1">
    <citation type="submission" date="2016-12" db="EMBL/GenBank/DDBJ databases">
        <title>Genome sequencing of Methylocaldum marinum.</title>
        <authorList>
            <person name="Takeuchi M."/>
            <person name="Kamagata Y."/>
            <person name="Hiraoka S."/>
            <person name="Oshima K."/>
            <person name="Hattori M."/>
            <person name="Iwasaki W."/>
        </authorList>
    </citation>
    <scope>NUCLEOTIDE SEQUENCE [LARGE SCALE GENOMIC DNA]</scope>
    <source>
        <strain evidence="5 6">S8</strain>
    </source>
</reference>
<evidence type="ECO:0000313" key="6">
    <source>
        <dbReference type="Proteomes" id="UP000266313"/>
    </source>
</evidence>
<dbReference type="EMBL" id="AP017928">
    <property type="protein sequence ID" value="BBA34771.1"/>
    <property type="molecule type" value="Genomic_DNA"/>
</dbReference>